<protein>
    <submittedName>
        <fullName evidence="2">Uncharacterized protein</fullName>
    </submittedName>
</protein>
<evidence type="ECO:0000313" key="3">
    <source>
        <dbReference type="Proteomes" id="UP001195483"/>
    </source>
</evidence>
<keyword evidence="3" id="KW-1185">Reference proteome</keyword>
<reference evidence="2" key="1">
    <citation type="journal article" date="2021" name="Genome Biol. Evol.">
        <title>A High-Quality Reference Genome for a Parasitic Bivalve with Doubly Uniparental Inheritance (Bivalvia: Unionida).</title>
        <authorList>
            <person name="Smith C.H."/>
        </authorList>
    </citation>
    <scope>NUCLEOTIDE SEQUENCE</scope>
    <source>
        <strain evidence="2">CHS0354</strain>
    </source>
</reference>
<dbReference type="Proteomes" id="UP001195483">
    <property type="component" value="Unassembled WGS sequence"/>
</dbReference>
<reference evidence="2" key="2">
    <citation type="journal article" date="2021" name="Genome Biol. Evol.">
        <title>Developing a high-quality reference genome for a parasitic bivalve with doubly uniparental inheritance (Bivalvia: Unionida).</title>
        <authorList>
            <person name="Smith C.H."/>
        </authorList>
    </citation>
    <scope>NUCLEOTIDE SEQUENCE</scope>
    <source>
        <strain evidence="2">CHS0354</strain>
        <tissue evidence="2">Mantle</tissue>
    </source>
</reference>
<sequence length="65" mass="7325">MHQSQIDGNAKPIPLMQPTPRKMSFRKESLAEVFLSCILAPLDRLPSSEHNKENCSRSLKDAIMS</sequence>
<organism evidence="2 3">
    <name type="scientific">Potamilus streckersoni</name>
    <dbReference type="NCBI Taxonomy" id="2493646"/>
    <lineage>
        <taxon>Eukaryota</taxon>
        <taxon>Metazoa</taxon>
        <taxon>Spiralia</taxon>
        <taxon>Lophotrochozoa</taxon>
        <taxon>Mollusca</taxon>
        <taxon>Bivalvia</taxon>
        <taxon>Autobranchia</taxon>
        <taxon>Heteroconchia</taxon>
        <taxon>Palaeoheterodonta</taxon>
        <taxon>Unionida</taxon>
        <taxon>Unionoidea</taxon>
        <taxon>Unionidae</taxon>
        <taxon>Ambleminae</taxon>
        <taxon>Lampsilini</taxon>
        <taxon>Potamilus</taxon>
    </lineage>
</organism>
<evidence type="ECO:0000313" key="2">
    <source>
        <dbReference type="EMBL" id="KAK3609858.1"/>
    </source>
</evidence>
<accession>A0AAE0TH30</accession>
<reference evidence="2" key="3">
    <citation type="submission" date="2023-05" db="EMBL/GenBank/DDBJ databases">
        <authorList>
            <person name="Smith C.H."/>
        </authorList>
    </citation>
    <scope>NUCLEOTIDE SEQUENCE</scope>
    <source>
        <strain evidence="2">CHS0354</strain>
        <tissue evidence="2">Mantle</tissue>
    </source>
</reference>
<feature type="region of interest" description="Disordered" evidence="1">
    <location>
        <begin position="46"/>
        <end position="65"/>
    </location>
</feature>
<evidence type="ECO:0000256" key="1">
    <source>
        <dbReference type="SAM" id="MobiDB-lite"/>
    </source>
</evidence>
<dbReference type="EMBL" id="JAEAOA010000935">
    <property type="protein sequence ID" value="KAK3609858.1"/>
    <property type="molecule type" value="Genomic_DNA"/>
</dbReference>
<comment type="caution">
    <text evidence="2">The sequence shown here is derived from an EMBL/GenBank/DDBJ whole genome shotgun (WGS) entry which is preliminary data.</text>
</comment>
<feature type="region of interest" description="Disordered" evidence="1">
    <location>
        <begin position="1"/>
        <end position="20"/>
    </location>
</feature>
<gene>
    <name evidence="2" type="ORF">CHS0354_015048</name>
</gene>
<dbReference type="AlphaFoldDB" id="A0AAE0TH30"/>
<name>A0AAE0TH30_9BIVA</name>
<proteinExistence type="predicted"/>